<sequence>MQRSEALARMLDEDLEDTGDGIEDTANPVSLIDFSLNKSTESLGSLSQHTSYSSFGDDEIIRAYNATQEAMNEEQPPASSSSSETSLGKRKASDLSELCSPRFDAFRPHKAARSASAAAGPSTTEDNFFQDGPGRADEPVTINTPICISPIHHLQKIFDAKKLHYGVQYEIARYVSLGTMQHKDIFLPNLYAVAALTSNREAVPATRALIKDVIDTDDLKADDPLKSAFAKEIASKSPWSELDREEEALRKYYLAGLGFDEDGEYLNWYGGQVIFGGKLQDLSSKSDKTPKYKLTLEQAELGPSYMFARRFGSKNFFRLKLTKTAVNTKKSEDLLEYLCRPLILCGGVFRAFFAKESNVFYVKTNEVAKGDTISEDETIPGQMSFLEFLEWHNSMMANSGQTMAKWTSRFALGLSNSVPGILVHESSILFTDDIISSKGSNMTDGAGKINLWSLKQIYRRLEWDDVPSAIQTRVFGAKGLLVKDRENAEDHSIVWLTPSQRKILFPEGKPIDRAHCIVDVLRSSHAKSPCRLSVETIMCLADNGVPKKVFLDLLENSLKELVEPLLDWDSPDAMMNLWCNVCRLGGVMAARRAREDVGRARVNGYSERDTEEIELEDEDGFTIDETENQSVAWWSDEISGCPSSLEETIMYMLDAGFTPRDSPVLRDKLHKFIKGRVNSYVKTYRIDVPMSATAFLVPDTTGILKPGEVFFKSSRRIFLLPDGTKSDIFVGDVLVTRHPCKLPTDIQKASPVFKVVNRIHTDDMHKSVDRPELHGLTDVIILPTTAERRAADMLAGGDYDGDKGTLTWQPEIVQTFQNAPDHFAEPPSDITSYFAKENIEVAEFMKATESLPVSEKIHEVQKHLLRAVCNTAVVGKYSNFHDIAIYTRGYRDRETIRLAYMFCMTLDGVKTGMTVRPDVFKADAQKYQKRAPEWKEAAEDKPFADISNETNVRRSSKLPRFIMDDIYDETTDRGDRWLKLIQDHFFSQGACKEDEDLSRPFIKAEERAKRWQVEQKNSKLLEEIEDIKRHVEKVYNDHRAEMSSPRKLSKTSPKKGGASFTDLPIEVRQDKIRQLSKTFASYPTPGVFLMSEEEIVSVRASYAYVYDIKQRQQCGLNNFTRFPFDVAMRDLAAMKARARGRFKAVDGDFYDHFNIKHTKTR</sequence>
<dbReference type="InterPro" id="IPR057596">
    <property type="entry name" value="RDRP_core"/>
</dbReference>
<keyword evidence="1" id="KW-0548">Nucleotidyltransferase</keyword>
<dbReference type="GO" id="GO:0030422">
    <property type="term" value="P:siRNA processing"/>
    <property type="evidence" value="ECO:0007669"/>
    <property type="project" value="TreeGrafter"/>
</dbReference>
<feature type="region of interest" description="Disordered" evidence="2">
    <location>
        <begin position="1"/>
        <end position="26"/>
    </location>
</feature>
<dbReference type="EMBL" id="NHYE01000195">
    <property type="protein sequence ID" value="PPR07042.1"/>
    <property type="molecule type" value="Genomic_DNA"/>
</dbReference>
<feature type="domain" description="RDRP core" evidence="3">
    <location>
        <begin position="293"/>
        <end position="969"/>
    </location>
</feature>
<protein>
    <recommendedName>
        <fullName evidence="1">RNA-dependent RNA polymerase</fullName>
        <ecNumber evidence="1">2.7.7.48</ecNumber>
    </recommendedName>
</protein>
<evidence type="ECO:0000259" key="3">
    <source>
        <dbReference type="Pfam" id="PF05183"/>
    </source>
</evidence>
<keyword evidence="5" id="KW-1185">Reference proteome</keyword>
<dbReference type="EC" id="2.7.7.48" evidence="1"/>
<dbReference type="PANTHER" id="PTHR23079:SF14">
    <property type="entry name" value="RNA-DEPENDENT RNA POLYMERASE"/>
    <property type="match status" value="1"/>
</dbReference>
<proteinExistence type="inferred from homology"/>
<dbReference type="InterPro" id="IPR007855">
    <property type="entry name" value="RDRP"/>
</dbReference>
<reference evidence="4 5" key="1">
    <citation type="journal article" date="2018" name="Evol. Lett.">
        <title>Horizontal gene cluster transfer increased hallucinogenic mushroom diversity.</title>
        <authorList>
            <person name="Reynolds H.T."/>
            <person name="Vijayakumar V."/>
            <person name="Gluck-Thaler E."/>
            <person name="Korotkin H.B."/>
            <person name="Matheny P.B."/>
            <person name="Slot J.C."/>
        </authorList>
    </citation>
    <scope>NUCLEOTIDE SEQUENCE [LARGE SCALE GENOMIC DNA]</scope>
    <source>
        <strain evidence="4 5">SRW20</strain>
    </source>
</reference>
<dbReference type="STRING" id="231916.A0A409YVM0"/>
<dbReference type="InParanoid" id="A0A409YVM0"/>
<keyword evidence="1" id="KW-0696">RNA-directed RNA polymerase</keyword>
<keyword evidence="1" id="KW-0808">Transferase</keyword>
<feature type="region of interest" description="Disordered" evidence="2">
    <location>
        <begin position="110"/>
        <end position="133"/>
    </location>
</feature>
<evidence type="ECO:0000256" key="2">
    <source>
        <dbReference type="SAM" id="MobiDB-lite"/>
    </source>
</evidence>
<dbReference type="GO" id="GO:0003968">
    <property type="term" value="F:RNA-directed RNA polymerase activity"/>
    <property type="evidence" value="ECO:0007669"/>
    <property type="project" value="UniProtKB-KW"/>
</dbReference>
<feature type="region of interest" description="Disordered" evidence="2">
    <location>
        <begin position="1038"/>
        <end position="1060"/>
    </location>
</feature>
<accession>A0A409YVM0</accession>
<evidence type="ECO:0000313" key="4">
    <source>
        <dbReference type="EMBL" id="PPR07042.1"/>
    </source>
</evidence>
<evidence type="ECO:0000256" key="1">
    <source>
        <dbReference type="RuleBase" id="RU363098"/>
    </source>
</evidence>
<name>A0A409YVM0_9AGAR</name>
<comment type="similarity">
    <text evidence="1">Belongs to the RdRP family.</text>
</comment>
<gene>
    <name evidence="4" type="ORF">CVT26_005243</name>
</gene>
<comment type="catalytic activity">
    <reaction evidence="1">
        <text>RNA(n) + a ribonucleoside 5'-triphosphate = RNA(n+1) + diphosphate</text>
        <dbReference type="Rhea" id="RHEA:21248"/>
        <dbReference type="Rhea" id="RHEA-COMP:14527"/>
        <dbReference type="Rhea" id="RHEA-COMP:17342"/>
        <dbReference type="ChEBI" id="CHEBI:33019"/>
        <dbReference type="ChEBI" id="CHEBI:61557"/>
        <dbReference type="ChEBI" id="CHEBI:140395"/>
        <dbReference type="EC" id="2.7.7.48"/>
    </reaction>
</comment>
<feature type="region of interest" description="Disordered" evidence="2">
    <location>
        <begin position="69"/>
        <end position="91"/>
    </location>
</feature>
<dbReference type="AlphaFoldDB" id="A0A409YVM0"/>
<comment type="caution">
    <text evidence="4">The sequence shown here is derived from an EMBL/GenBank/DDBJ whole genome shotgun (WGS) entry which is preliminary data.</text>
</comment>
<feature type="compositionally biased region" description="Acidic residues" evidence="2">
    <location>
        <begin position="13"/>
        <end position="23"/>
    </location>
</feature>
<organism evidence="4 5">
    <name type="scientific">Gymnopilus dilepis</name>
    <dbReference type="NCBI Taxonomy" id="231916"/>
    <lineage>
        <taxon>Eukaryota</taxon>
        <taxon>Fungi</taxon>
        <taxon>Dikarya</taxon>
        <taxon>Basidiomycota</taxon>
        <taxon>Agaricomycotina</taxon>
        <taxon>Agaricomycetes</taxon>
        <taxon>Agaricomycetidae</taxon>
        <taxon>Agaricales</taxon>
        <taxon>Agaricineae</taxon>
        <taxon>Hymenogastraceae</taxon>
        <taxon>Gymnopilus</taxon>
    </lineage>
</organism>
<evidence type="ECO:0000313" key="5">
    <source>
        <dbReference type="Proteomes" id="UP000284706"/>
    </source>
</evidence>
<dbReference type="PANTHER" id="PTHR23079">
    <property type="entry name" value="RNA-DEPENDENT RNA POLYMERASE"/>
    <property type="match status" value="1"/>
</dbReference>
<dbReference type="Pfam" id="PF05183">
    <property type="entry name" value="RdRP"/>
    <property type="match status" value="1"/>
</dbReference>
<dbReference type="GO" id="GO:0031380">
    <property type="term" value="C:nuclear RNA-directed RNA polymerase complex"/>
    <property type="evidence" value="ECO:0007669"/>
    <property type="project" value="TreeGrafter"/>
</dbReference>
<dbReference type="OrthoDB" id="10055769at2759"/>
<dbReference type="GO" id="GO:0003723">
    <property type="term" value="F:RNA binding"/>
    <property type="evidence" value="ECO:0007669"/>
    <property type="project" value="UniProtKB-KW"/>
</dbReference>
<keyword evidence="1" id="KW-0694">RNA-binding</keyword>
<dbReference type="Proteomes" id="UP000284706">
    <property type="component" value="Unassembled WGS sequence"/>
</dbReference>